<dbReference type="STRING" id="559515.M4B8P9"/>
<dbReference type="GO" id="GO:0044613">
    <property type="term" value="C:nuclear pore central transport channel"/>
    <property type="evidence" value="ECO:0007669"/>
    <property type="project" value="TreeGrafter"/>
</dbReference>
<comment type="subcellular location">
    <subcellularLocation>
        <location evidence="1">Nucleus</location>
    </subcellularLocation>
</comment>
<organism evidence="6 7">
    <name type="scientific">Hyaloperonospora arabidopsidis (strain Emoy2)</name>
    <name type="common">Downy mildew agent</name>
    <name type="synonym">Peronospora arabidopsidis</name>
    <dbReference type="NCBI Taxonomy" id="559515"/>
    <lineage>
        <taxon>Eukaryota</taxon>
        <taxon>Sar</taxon>
        <taxon>Stramenopiles</taxon>
        <taxon>Oomycota</taxon>
        <taxon>Peronosporomycetes</taxon>
        <taxon>Peronosporales</taxon>
        <taxon>Peronosporaceae</taxon>
        <taxon>Hyaloperonospora</taxon>
    </lineage>
</organism>
<dbReference type="Pfam" id="PF13874">
    <property type="entry name" value="Nup54"/>
    <property type="match status" value="1"/>
</dbReference>
<evidence type="ECO:0000256" key="3">
    <source>
        <dbReference type="ARBA" id="ARBA00023242"/>
    </source>
</evidence>
<dbReference type="EMBL" id="JH597989">
    <property type="status" value="NOT_ANNOTATED_CDS"/>
    <property type="molecule type" value="Genomic_DNA"/>
</dbReference>
<evidence type="ECO:0000256" key="4">
    <source>
        <dbReference type="SAM" id="MobiDB-lite"/>
    </source>
</evidence>
<dbReference type="GO" id="GO:0017056">
    <property type="term" value="F:structural constituent of nuclear pore"/>
    <property type="evidence" value="ECO:0007669"/>
    <property type="project" value="TreeGrafter"/>
</dbReference>
<accession>M4B8P9</accession>
<protein>
    <recommendedName>
        <fullName evidence="5">Nucleoporin Nup54 alpha-helical domain-containing protein</fullName>
    </recommendedName>
</protein>
<dbReference type="GO" id="GO:0006607">
    <property type="term" value="P:NLS-bearing protein import into nucleus"/>
    <property type="evidence" value="ECO:0007669"/>
    <property type="project" value="TreeGrafter"/>
</dbReference>
<keyword evidence="3" id="KW-0539">Nucleus</keyword>
<dbReference type="AlphaFoldDB" id="M4B8P9"/>
<dbReference type="HOGENOM" id="CLU_023804_2_0_1"/>
<dbReference type="PANTHER" id="PTHR13000">
    <property type="entry name" value="NUCLEOPORIN P54"/>
    <property type="match status" value="1"/>
</dbReference>
<dbReference type="OMA" id="ANARTCA"/>
<dbReference type="GO" id="GO:0006999">
    <property type="term" value="P:nuclear pore organization"/>
    <property type="evidence" value="ECO:0007669"/>
    <property type="project" value="TreeGrafter"/>
</dbReference>
<feature type="region of interest" description="Disordered" evidence="4">
    <location>
        <begin position="114"/>
        <end position="134"/>
    </location>
</feature>
<evidence type="ECO:0000256" key="1">
    <source>
        <dbReference type="ARBA" id="ARBA00004123"/>
    </source>
</evidence>
<keyword evidence="2" id="KW-0813">Transport</keyword>
<dbReference type="EnsemblProtists" id="HpaT802656">
    <property type="protein sequence ID" value="HpaP802656"/>
    <property type="gene ID" value="HpaG802656"/>
</dbReference>
<feature type="domain" description="Nucleoporin Nup54 alpha-helical" evidence="5">
    <location>
        <begin position="363"/>
        <end position="498"/>
    </location>
</feature>
<evidence type="ECO:0000259" key="5">
    <source>
        <dbReference type="Pfam" id="PF13874"/>
    </source>
</evidence>
<proteinExistence type="predicted"/>
<dbReference type="Proteomes" id="UP000011713">
    <property type="component" value="Unassembled WGS sequence"/>
</dbReference>
<reference evidence="7" key="1">
    <citation type="journal article" date="2010" name="Science">
        <title>Signatures of adaptation to obligate biotrophy in the Hyaloperonospora arabidopsidis genome.</title>
        <authorList>
            <person name="Baxter L."/>
            <person name="Tripathy S."/>
            <person name="Ishaque N."/>
            <person name="Boot N."/>
            <person name="Cabral A."/>
            <person name="Kemen E."/>
            <person name="Thines M."/>
            <person name="Ah-Fong A."/>
            <person name="Anderson R."/>
            <person name="Badejoko W."/>
            <person name="Bittner-Eddy P."/>
            <person name="Boore J.L."/>
            <person name="Chibucos M.C."/>
            <person name="Coates M."/>
            <person name="Dehal P."/>
            <person name="Delehaunty K."/>
            <person name="Dong S."/>
            <person name="Downton P."/>
            <person name="Dumas B."/>
            <person name="Fabro G."/>
            <person name="Fronick C."/>
            <person name="Fuerstenberg S.I."/>
            <person name="Fulton L."/>
            <person name="Gaulin E."/>
            <person name="Govers F."/>
            <person name="Hughes L."/>
            <person name="Humphray S."/>
            <person name="Jiang R.H."/>
            <person name="Judelson H."/>
            <person name="Kamoun S."/>
            <person name="Kyung K."/>
            <person name="Meijer H."/>
            <person name="Minx P."/>
            <person name="Morris P."/>
            <person name="Nelson J."/>
            <person name="Phuntumart V."/>
            <person name="Qutob D."/>
            <person name="Rehmany A."/>
            <person name="Rougon-Cardoso A."/>
            <person name="Ryden P."/>
            <person name="Torto-Alalibo T."/>
            <person name="Studholme D."/>
            <person name="Wang Y."/>
            <person name="Win J."/>
            <person name="Wood J."/>
            <person name="Clifton S.W."/>
            <person name="Rogers J."/>
            <person name="Van den Ackerveken G."/>
            <person name="Jones J.D."/>
            <person name="McDowell J.M."/>
            <person name="Beynon J."/>
            <person name="Tyler B.M."/>
        </authorList>
    </citation>
    <scope>NUCLEOTIDE SEQUENCE [LARGE SCALE GENOMIC DNA]</scope>
    <source>
        <strain evidence="7">Emoy2</strain>
    </source>
</reference>
<dbReference type="Gene3D" id="1.20.5.490">
    <property type="entry name" value="Single helix bin"/>
    <property type="match status" value="1"/>
</dbReference>
<name>M4B8P9_HYAAE</name>
<dbReference type="GO" id="GO:0036228">
    <property type="term" value="P:protein localization to nuclear inner membrane"/>
    <property type="evidence" value="ECO:0007669"/>
    <property type="project" value="TreeGrafter"/>
</dbReference>
<dbReference type="eggNOG" id="KOG3091">
    <property type="taxonomic scope" value="Eukaryota"/>
</dbReference>
<dbReference type="InterPro" id="IPR024864">
    <property type="entry name" value="Nup54/Nup57/Nup44"/>
</dbReference>
<dbReference type="InParanoid" id="M4B8P9"/>
<reference evidence="6" key="2">
    <citation type="submission" date="2015-06" db="UniProtKB">
        <authorList>
            <consortium name="EnsemblProtists"/>
        </authorList>
    </citation>
    <scope>IDENTIFICATION</scope>
    <source>
        <strain evidence="6">Emoy2</strain>
    </source>
</reference>
<evidence type="ECO:0000256" key="2">
    <source>
        <dbReference type="ARBA" id="ARBA00022448"/>
    </source>
</evidence>
<evidence type="ECO:0000313" key="7">
    <source>
        <dbReference type="Proteomes" id="UP000011713"/>
    </source>
</evidence>
<evidence type="ECO:0000313" key="6">
    <source>
        <dbReference type="EnsemblProtists" id="HpaP802656"/>
    </source>
</evidence>
<sequence>MFGATASAPQAASSGFSFGSNAAAPTPSSSGFNFGAAAAAPGTGGGFGSAGTTGTSMAPTAAGMTGFNFGAPLTSTAPAASSGFSFGAAPVATPSPASSGFSFGGTSTAPSTGGGSGFSFGGTSTTPSTGGSSGFSFGGTAAPAAAAPASSGFSFGGTSTTPSTGGGSGFGFGGTAAPAASSSGFNFGGTSTAPAATGSGFSFGGTAPATSSAPSFGTGANANAATTAKPSFFGQQPAASSTATTGFGSGFGFGAKPATTGTGFGFGTGSGLATGSSTFGTTGSSLFGGGGGSGFGTAAPGTVPSGFGATPASTAPAPIILGADASVAQLNTIKAAYQDPSQSRFKFLMYNTVDPMQRHLYARPPYISERLWNQAELDNPDPPNCAPVPILGFDNLLKRIKAQQEHADKYNKHTDDLRAQLNEMDKHTRATEEKLEKCRHEHVQLFHSLVKVMRDIELLQNYGKPLQHEEMQLATMLKKLQTLLNSPDQYKARLKDFVSLQHVSKEAQPPPTSQLSPQDLQRLYEVCIYRARKAHSIGSKGRQSNTCVRMMSTLQLMDKQRQGMEHLTNIINDDLADIQLIKETWRR</sequence>
<dbReference type="InterPro" id="IPR025712">
    <property type="entry name" value="Nup54_alpha-helical_dom"/>
</dbReference>
<keyword evidence="7" id="KW-1185">Reference proteome</keyword>
<dbReference type="VEuPathDB" id="FungiDB:HpaG802656"/>
<dbReference type="PANTHER" id="PTHR13000:SF0">
    <property type="entry name" value="NUCLEOPORIN P54"/>
    <property type="match status" value="1"/>
</dbReference>
<feature type="compositionally biased region" description="Low complexity" evidence="4">
    <location>
        <begin position="121"/>
        <end position="130"/>
    </location>
</feature>